<dbReference type="AlphaFoldDB" id="A0A2P5AGW1"/>
<feature type="compositionally biased region" description="Polar residues" evidence="1">
    <location>
        <begin position="10"/>
        <end position="43"/>
    </location>
</feature>
<feature type="region of interest" description="Disordered" evidence="1">
    <location>
        <begin position="1"/>
        <end position="77"/>
    </location>
</feature>
<comment type="caution">
    <text evidence="2">The sequence shown here is derived from an EMBL/GenBank/DDBJ whole genome shotgun (WGS) entry which is preliminary data.</text>
</comment>
<gene>
    <name evidence="2" type="ORF">PanWU01x14_333650</name>
</gene>
<keyword evidence="3" id="KW-1185">Reference proteome</keyword>
<dbReference type="EMBL" id="JXTB01000597">
    <property type="protein sequence ID" value="PON35763.1"/>
    <property type="molecule type" value="Genomic_DNA"/>
</dbReference>
<evidence type="ECO:0000313" key="3">
    <source>
        <dbReference type="Proteomes" id="UP000237105"/>
    </source>
</evidence>
<evidence type="ECO:0000256" key="1">
    <source>
        <dbReference type="SAM" id="MobiDB-lite"/>
    </source>
</evidence>
<accession>A0A2P5AGW1</accession>
<feature type="compositionally biased region" description="Basic and acidic residues" evidence="1">
    <location>
        <begin position="62"/>
        <end position="75"/>
    </location>
</feature>
<dbReference type="OrthoDB" id="913391at2759"/>
<reference evidence="3" key="1">
    <citation type="submission" date="2016-06" db="EMBL/GenBank/DDBJ databases">
        <title>Parallel loss of symbiosis genes in relatives of nitrogen-fixing non-legume Parasponia.</title>
        <authorList>
            <person name="Van Velzen R."/>
            <person name="Holmer R."/>
            <person name="Bu F."/>
            <person name="Rutten L."/>
            <person name="Van Zeijl A."/>
            <person name="Liu W."/>
            <person name="Santuari L."/>
            <person name="Cao Q."/>
            <person name="Sharma T."/>
            <person name="Shen D."/>
            <person name="Roswanjaya Y."/>
            <person name="Wardhani T."/>
            <person name="Kalhor M.S."/>
            <person name="Jansen J."/>
            <person name="Van den Hoogen J."/>
            <person name="Gungor B."/>
            <person name="Hartog M."/>
            <person name="Hontelez J."/>
            <person name="Verver J."/>
            <person name="Yang W.-C."/>
            <person name="Schijlen E."/>
            <person name="Repin R."/>
            <person name="Schilthuizen M."/>
            <person name="Schranz E."/>
            <person name="Heidstra R."/>
            <person name="Miyata K."/>
            <person name="Fedorova E."/>
            <person name="Kohlen W."/>
            <person name="Bisseling T."/>
            <person name="Smit S."/>
            <person name="Geurts R."/>
        </authorList>
    </citation>
    <scope>NUCLEOTIDE SEQUENCE [LARGE SCALE GENOMIC DNA]</scope>
    <source>
        <strain evidence="3">cv. WU1-14</strain>
    </source>
</reference>
<name>A0A2P5AGW1_PARAD</name>
<proteinExistence type="predicted"/>
<evidence type="ECO:0000313" key="2">
    <source>
        <dbReference type="EMBL" id="PON35763.1"/>
    </source>
</evidence>
<dbReference type="Proteomes" id="UP000237105">
    <property type="component" value="Unassembled WGS sequence"/>
</dbReference>
<protein>
    <submittedName>
        <fullName evidence="2">Uncharacterized protein</fullName>
    </submittedName>
</protein>
<organism evidence="2 3">
    <name type="scientific">Parasponia andersonii</name>
    <name type="common">Sponia andersonii</name>
    <dbReference type="NCBI Taxonomy" id="3476"/>
    <lineage>
        <taxon>Eukaryota</taxon>
        <taxon>Viridiplantae</taxon>
        <taxon>Streptophyta</taxon>
        <taxon>Embryophyta</taxon>
        <taxon>Tracheophyta</taxon>
        <taxon>Spermatophyta</taxon>
        <taxon>Magnoliopsida</taxon>
        <taxon>eudicotyledons</taxon>
        <taxon>Gunneridae</taxon>
        <taxon>Pentapetalae</taxon>
        <taxon>rosids</taxon>
        <taxon>fabids</taxon>
        <taxon>Rosales</taxon>
        <taxon>Cannabaceae</taxon>
        <taxon>Parasponia</taxon>
    </lineage>
</organism>
<sequence>MESGCKDISMVTTRGQDNFERGTSSSQGGNQVEQLASLKQNILEQRMRQENQPNPPPPPPQQKKDTGESVGERFRKLQPLTFDGGIDPIEAEQWIRTTERMLAYAKRKMSWKRKRLGEKDWLGKCKGVSDPVFKEIEEDRLKFNVLRI</sequence>